<sequence>MLPESLVGALLLSSIAGAAIPVGGIIAAFENFRPGWMEREFRHSVVAFGGGVLLSAVALVLVPEGAARLPSPAALALFGAGGFVFFLFDRRLHEHGGSGAQLLAMVLDFVPEAMALGAMLVSDAATARLLALLIALQNLPEAFNAYRELKSGYGLSARRLIGFFAALALLGPAAALLGEEVLFAMPRLLGGIMLFAGGGILYLTFADIAPQAKLERHWAPPLGAVAGFMVGLAGELYVT</sequence>
<name>A0A840C5P3_9RHOB</name>
<organism evidence="2 3">
    <name type="scientific">Actibacterium naphthalenivorans</name>
    <dbReference type="NCBI Taxonomy" id="1614693"/>
    <lineage>
        <taxon>Bacteria</taxon>
        <taxon>Pseudomonadati</taxon>
        <taxon>Pseudomonadota</taxon>
        <taxon>Alphaproteobacteria</taxon>
        <taxon>Rhodobacterales</taxon>
        <taxon>Roseobacteraceae</taxon>
        <taxon>Actibacterium</taxon>
    </lineage>
</organism>
<keyword evidence="1" id="KW-0812">Transmembrane</keyword>
<dbReference type="Proteomes" id="UP000585681">
    <property type="component" value="Unassembled WGS sequence"/>
</dbReference>
<accession>A0A840C5P3</accession>
<feature type="transmembrane region" description="Helical" evidence="1">
    <location>
        <begin position="69"/>
        <end position="88"/>
    </location>
</feature>
<dbReference type="EMBL" id="JACIEQ010000001">
    <property type="protein sequence ID" value="MBB4021164.1"/>
    <property type="molecule type" value="Genomic_DNA"/>
</dbReference>
<comment type="caution">
    <text evidence="2">The sequence shown here is derived from an EMBL/GenBank/DDBJ whole genome shotgun (WGS) entry which is preliminary data.</text>
</comment>
<feature type="transmembrane region" description="Helical" evidence="1">
    <location>
        <begin position="6"/>
        <end position="29"/>
    </location>
</feature>
<dbReference type="AlphaFoldDB" id="A0A840C5P3"/>
<reference evidence="2 3" key="1">
    <citation type="submission" date="2020-08" db="EMBL/GenBank/DDBJ databases">
        <title>Genomic Encyclopedia of Type Strains, Phase IV (KMG-IV): sequencing the most valuable type-strain genomes for metagenomic binning, comparative biology and taxonomic classification.</title>
        <authorList>
            <person name="Goeker M."/>
        </authorList>
    </citation>
    <scope>NUCLEOTIDE SEQUENCE [LARGE SCALE GENOMIC DNA]</scope>
    <source>
        <strain evidence="2 3">DSM 105040</strain>
    </source>
</reference>
<evidence type="ECO:0000313" key="3">
    <source>
        <dbReference type="Proteomes" id="UP000585681"/>
    </source>
</evidence>
<proteinExistence type="predicted"/>
<feature type="transmembrane region" description="Helical" evidence="1">
    <location>
        <begin position="41"/>
        <end position="63"/>
    </location>
</feature>
<feature type="transmembrane region" description="Helical" evidence="1">
    <location>
        <begin position="158"/>
        <end position="178"/>
    </location>
</feature>
<feature type="transmembrane region" description="Helical" evidence="1">
    <location>
        <begin position="184"/>
        <end position="206"/>
    </location>
</feature>
<gene>
    <name evidence="2" type="ORF">GGR17_000955</name>
</gene>
<keyword evidence="3" id="KW-1185">Reference proteome</keyword>
<feature type="transmembrane region" description="Helical" evidence="1">
    <location>
        <begin position="218"/>
        <end position="238"/>
    </location>
</feature>
<evidence type="ECO:0000313" key="2">
    <source>
        <dbReference type="EMBL" id="MBB4021164.1"/>
    </source>
</evidence>
<dbReference type="RefSeq" id="WP_255353373.1">
    <property type="nucleotide sequence ID" value="NZ_JACIEQ010000001.1"/>
</dbReference>
<keyword evidence="1" id="KW-0472">Membrane</keyword>
<keyword evidence="1" id="KW-1133">Transmembrane helix</keyword>
<protein>
    <submittedName>
        <fullName evidence="2">ZIP family zinc transporter</fullName>
    </submittedName>
</protein>
<evidence type="ECO:0000256" key="1">
    <source>
        <dbReference type="SAM" id="Phobius"/>
    </source>
</evidence>